<comment type="caution">
    <text evidence="1">The sequence shown here is derived from an EMBL/GenBank/DDBJ whole genome shotgun (WGS) entry which is preliminary data.</text>
</comment>
<protein>
    <submittedName>
        <fullName evidence="1">Uncharacterized protein</fullName>
    </submittedName>
</protein>
<accession>X1SAF7</accession>
<feature type="non-terminal residue" evidence="1">
    <location>
        <position position="41"/>
    </location>
</feature>
<gene>
    <name evidence="1" type="ORF">S12H4_04009</name>
</gene>
<proteinExistence type="predicted"/>
<dbReference type="AlphaFoldDB" id="X1SAF7"/>
<organism evidence="1">
    <name type="scientific">marine sediment metagenome</name>
    <dbReference type="NCBI Taxonomy" id="412755"/>
    <lineage>
        <taxon>unclassified sequences</taxon>
        <taxon>metagenomes</taxon>
        <taxon>ecological metagenomes</taxon>
    </lineage>
</organism>
<dbReference type="EMBL" id="BARW01001187">
    <property type="protein sequence ID" value="GAI72425.1"/>
    <property type="molecule type" value="Genomic_DNA"/>
</dbReference>
<reference evidence="1" key="1">
    <citation type="journal article" date="2014" name="Front. Microbiol.">
        <title>High frequency of phylogenetically diverse reductive dehalogenase-homologous genes in deep subseafloor sedimentary metagenomes.</title>
        <authorList>
            <person name="Kawai M."/>
            <person name="Futagami T."/>
            <person name="Toyoda A."/>
            <person name="Takaki Y."/>
            <person name="Nishi S."/>
            <person name="Hori S."/>
            <person name="Arai W."/>
            <person name="Tsubouchi T."/>
            <person name="Morono Y."/>
            <person name="Uchiyama I."/>
            <person name="Ito T."/>
            <person name="Fujiyama A."/>
            <person name="Inagaki F."/>
            <person name="Takami H."/>
        </authorList>
    </citation>
    <scope>NUCLEOTIDE SEQUENCE</scope>
    <source>
        <strain evidence="1">Expedition CK06-06</strain>
    </source>
</reference>
<evidence type="ECO:0000313" key="1">
    <source>
        <dbReference type="EMBL" id="GAI72425.1"/>
    </source>
</evidence>
<sequence>MYNCNFSNYILCDSPVSHALAPLYETKNFSYEITALYVIEK</sequence>
<name>X1SAF7_9ZZZZ</name>